<protein>
    <submittedName>
        <fullName evidence="3">WxL domain-containing protein</fullName>
    </submittedName>
</protein>
<gene>
    <name evidence="3" type="ORF">I6N95_24935</name>
</gene>
<dbReference type="Pfam" id="PF13731">
    <property type="entry name" value="WxL"/>
    <property type="match status" value="1"/>
</dbReference>
<dbReference type="InterPro" id="IPR027994">
    <property type="entry name" value="WxL_dom"/>
</dbReference>
<dbReference type="EMBL" id="JAEEGA010000024">
    <property type="protein sequence ID" value="MBP1044258.1"/>
    <property type="molecule type" value="Genomic_DNA"/>
</dbReference>
<keyword evidence="4" id="KW-1185">Reference proteome</keyword>
<evidence type="ECO:0000313" key="3">
    <source>
        <dbReference type="EMBL" id="MBP1044258.1"/>
    </source>
</evidence>
<comment type="caution">
    <text evidence="3">The sequence shown here is derived from an EMBL/GenBank/DDBJ whole genome shotgun (WGS) entry which is preliminary data.</text>
</comment>
<accession>A0A940PJY7</accession>
<sequence>MKIHQLTMIGILAGGVLLLSPEVSAEPDRFGQGGSVTVVGSDVTKPVDPENPEEVVDPGEGPSTEGKLRIDFVSTLNFGQARIDKDNRKFNAQAQQFTGETGPRGSYIQITDQRAGSNGWAIQVKQDFQFRNASIEKLADQELRGAVLSLDGAWANSSGSSEAPTVTRDTVELTAIGTTYELARANNGAGSGVWTVAFGASSTNSNQQATTLSPILDKAGLPVIDTLTGKPSYENSAISLFVPQSTKIHPVDYRTELTWIVSSAP</sequence>
<feature type="compositionally biased region" description="Low complexity" evidence="1">
    <location>
        <begin position="35"/>
        <end position="44"/>
    </location>
</feature>
<feature type="region of interest" description="Disordered" evidence="1">
    <location>
        <begin position="29"/>
        <end position="66"/>
    </location>
</feature>
<evidence type="ECO:0000256" key="1">
    <source>
        <dbReference type="SAM" id="MobiDB-lite"/>
    </source>
</evidence>
<feature type="domain" description="WxL" evidence="2">
    <location>
        <begin position="34"/>
        <end position="265"/>
    </location>
</feature>
<dbReference type="Proteomes" id="UP000674938">
    <property type="component" value="Unassembled WGS sequence"/>
</dbReference>
<name>A0A940PJY7_9ENTE</name>
<organism evidence="3 4">
    <name type="scientific">Vagococcus allomyrinae</name>
    <dbReference type="NCBI Taxonomy" id="2794353"/>
    <lineage>
        <taxon>Bacteria</taxon>
        <taxon>Bacillati</taxon>
        <taxon>Bacillota</taxon>
        <taxon>Bacilli</taxon>
        <taxon>Lactobacillales</taxon>
        <taxon>Enterococcaceae</taxon>
        <taxon>Vagococcus</taxon>
    </lineage>
</organism>
<dbReference type="AlphaFoldDB" id="A0A940PJY7"/>
<evidence type="ECO:0000313" key="4">
    <source>
        <dbReference type="Proteomes" id="UP000674938"/>
    </source>
</evidence>
<evidence type="ECO:0000259" key="2">
    <source>
        <dbReference type="Pfam" id="PF13731"/>
    </source>
</evidence>
<reference evidence="3" key="1">
    <citation type="submission" date="2020-12" db="EMBL/GenBank/DDBJ databases">
        <title>Vagococcus allomyrinae sp. nov. and Enterococcus lavae sp. nov., isolated from the larvae of Allomyrina dichotoma.</title>
        <authorList>
            <person name="Lee S.D."/>
        </authorList>
    </citation>
    <scope>NUCLEOTIDE SEQUENCE</scope>
    <source>
        <strain evidence="3">BWB3-3</strain>
    </source>
</reference>
<proteinExistence type="predicted"/>